<sequence>MFETYEAARLPALPSFERDTTRWAFIAQADNREWFYVTHQYLQDGDPECVCSQQFMIPDVIGLMSLVQSSTNSAFVSEVQLVSPGWLNASARWRMEPLNRLIAVPCEEGRRYTYEVAGGAIYSPQFEDTGGVGGTTIWSVAKGGVPNEPTS</sequence>
<proteinExistence type="predicted"/>
<reference evidence="1 2" key="1">
    <citation type="submission" date="2018-03" db="EMBL/GenBank/DDBJ databases">
        <title>Diversity of phytobeneficial traits revealed by whole-genome analysis of worldwide-isolated phenazine-producing Pseudomonas spp.</title>
        <authorList>
            <person name="Biessy A."/>
            <person name="Novinscak A."/>
            <person name="Blom J."/>
            <person name="Leger G."/>
            <person name="Thomashow L.S."/>
            <person name="Cazorla F.M."/>
            <person name="Josic D."/>
            <person name="Filion M."/>
        </authorList>
    </citation>
    <scope>NUCLEOTIDE SEQUENCE [LARGE SCALE GENOMIC DNA]</scope>
    <source>
        <strain evidence="1 2">B25</strain>
    </source>
</reference>
<dbReference type="Proteomes" id="UP000268048">
    <property type="component" value="Chromosome"/>
</dbReference>
<protein>
    <submittedName>
        <fullName evidence="1">Uncharacterized protein</fullName>
    </submittedName>
</protein>
<accession>A0A3G7TKX5</accession>
<evidence type="ECO:0000313" key="1">
    <source>
        <dbReference type="EMBL" id="AZE47743.1"/>
    </source>
</evidence>
<organism evidence="1 2">
    <name type="scientific">Pseudomonas chlororaphis</name>
    <dbReference type="NCBI Taxonomy" id="587753"/>
    <lineage>
        <taxon>Bacteria</taxon>
        <taxon>Pseudomonadati</taxon>
        <taxon>Pseudomonadota</taxon>
        <taxon>Gammaproteobacteria</taxon>
        <taxon>Pseudomonadales</taxon>
        <taxon>Pseudomonadaceae</taxon>
        <taxon>Pseudomonas</taxon>
    </lineage>
</organism>
<dbReference type="EMBL" id="CP027753">
    <property type="protein sequence ID" value="AZE47743.1"/>
    <property type="molecule type" value="Genomic_DNA"/>
</dbReference>
<dbReference type="AlphaFoldDB" id="A0A3G7TKX5"/>
<evidence type="ECO:0000313" key="2">
    <source>
        <dbReference type="Proteomes" id="UP000268048"/>
    </source>
</evidence>
<gene>
    <name evidence="1" type="ORF">C4K04_2059</name>
</gene>
<dbReference type="RefSeq" id="WP_124319937.1">
    <property type="nucleotide sequence ID" value="NZ_CP027753.1"/>
</dbReference>
<name>A0A3G7TKX5_9PSED</name>